<keyword evidence="2" id="KW-1185">Reference proteome</keyword>
<accession>A0ACD5VZ08</accession>
<dbReference type="Proteomes" id="UP001732700">
    <property type="component" value="Chromosome 3D"/>
</dbReference>
<organism evidence="1 2">
    <name type="scientific">Avena sativa</name>
    <name type="common">Oat</name>
    <dbReference type="NCBI Taxonomy" id="4498"/>
    <lineage>
        <taxon>Eukaryota</taxon>
        <taxon>Viridiplantae</taxon>
        <taxon>Streptophyta</taxon>
        <taxon>Embryophyta</taxon>
        <taxon>Tracheophyta</taxon>
        <taxon>Spermatophyta</taxon>
        <taxon>Magnoliopsida</taxon>
        <taxon>Liliopsida</taxon>
        <taxon>Poales</taxon>
        <taxon>Poaceae</taxon>
        <taxon>BOP clade</taxon>
        <taxon>Pooideae</taxon>
        <taxon>Poodae</taxon>
        <taxon>Poeae</taxon>
        <taxon>Poeae Chloroplast Group 1 (Aveneae type)</taxon>
        <taxon>Aveninae</taxon>
        <taxon>Avena</taxon>
    </lineage>
</organism>
<evidence type="ECO:0000313" key="2">
    <source>
        <dbReference type="Proteomes" id="UP001732700"/>
    </source>
</evidence>
<protein>
    <submittedName>
        <fullName evidence="1">Uncharacterized protein</fullName>
    </submittedName>
</protein>
<dbReference type="EnsemblPlants" id="AVESA.00010b.r2.3DG0542010.1">
    <property type="protein sequence ID" value="AVESA.00010b.r2.3DG0542010.1.CDS"/>
    <property type="gene ID" value="AVESA.00010b.r2.3DG0542010"/>
</dbReference>
<name>A0ACD5VZ08_AVESA</name>
<reference evidence="1" key="1">
    <citation type="submission" date="2021-05" db="EMBL/GenBank/DDBJ databases">
        <authorList>
            <person name="Scholz U."/>
            <person name="Mascher M."/>
            <person name="Fiebig A."/>
        </authorList>
    </citation>
    <scope>NUCLEOTIDE SEQUENCE [LARGE SCALE GENOMIC DNA]</scope>
</reference>
<proteinExistence type="predicted"/>
<reference evidence="1" key="2">
    <citation type="submission" date="2025-09" db="UniProtKB">
        <authorList>
            <consortium name="EnsemblPlants"/>
        </authorList>
    </citation>
    <scope>IDENTIFICATION</scope>
</reference>
<sequence>MAKDNTKHARLCLLEDNAVERSKQVPHDVAKGKSVAVKPTRKIRTVLGRNRASPARLFKLNQNLSPEQKTLIEEWGWGGMIKVQAKEMPVDLSMWVLSCFEPIRNELAIPGRGTIPVNADSYTKVFGIPNEGQPICYEMEAEAIEFLNREYNIESGSAPEWADWCKMIKNMGGVADLKFLRAYFASAISCFVCPTTASSISPRCYRSLVDLNLFRRTNFAQFAVDQISTQILYLDSMEVDEVVQSKENCPVRAKAWNDKLIQAITHKNSKGNGDFGKLRLKEGVGANITDGLFVGMTRTEDFVSSKLPRSFPYENKRKIVVMLGELCMDISIRLGCFVEAIGTMESAESSSHAQARRKRQRIDRGDGDDGDDEDNSDNNEDDES</sequence>
<evidence type="ECO:0000313" key="1">
    <source>
        <dbReference type="EnsemblPlants" id="AVESA.00010b.r2.3DG0542010.1.CDS"/>
    </source>
</evidence>